<accession>A5GBL9</accession>
<dbReference type="EMBL" id="CP000698">
    <property type="protein sequence ID" value="ABQ25036.1"/>
    <property type="molecule type" value="Genomic_DNA"/>
</dbReference>
<sequence>MSWLLERLRKCQEDRGMMANLRCILVDNKKHRAWPALNRLGVAIDNDVAAFVAGLFATHPEATTFGNFGATCKTIEQKRGDKRGDDNKLTPTERRFQHLLSAERGDELNNRILRMVLMAKSQGVPVNYEKLETDLKYWSDKKKTEWAAAFWTPGVATATEEVA</sequence>
<organism evidence="1 2">
    <name type="scientific">Geotalea uraniireducens (strain Rf4)</name>
    <name type="common">Geobacter uraniireducens</name>
    <dbReference type="NCBI Taxonomy" id="351605"/>
    <lineage>
        <taxon>Bacteria</taxon>
        <taxon>Pseudomonadati</taxon>
        <taxon>Thermodesulfobacteriota</taxon>
        <taxon>Desulfuromonadia</taxon>
        <taxon>Geobacterales</taxon>
        <taxon>Geobacteraceae</taxon>
        <taxon>Geotalea</taxon>
    </lineage>
</organism>
<name>A5GBL9_GEOUR</name>
<dbReference type="Proteomes" id="UP000006695">
    <property type="component" value="Chromosome"/>
</dbReference>
<dbReference type="CDD" id="cd09731">
    <property type="entry name" value="Cse2_I-E"/>
    <property type="match status" value="1"/>
</dbReference>
<gene>
    <name evidence="1" type="ordered locus">Gura_0828</name>
</gene>
<evidence type="ECO:0008006" key="3">
    <source>
        <dbReference type="Google" id="ProtNLM"/>
    </source>
</evidence>
<evidence type="ECO:0000313" key="2">
    <source>
        <dbReference type="Proteomes" id="UP000006695"/>
    </source>
</evidence>
<protein>
    <recommendedName>
        <fullName evidence="3">Type I-E CRISPR-associated protein Cse2/CasB</fullName>
    </recommendedName>
</protein>
<dbReference type="Gene3D" id="1.10.520.40">
    <property type="entry name" value="CRISPR-associated protein Cse2"/>
    <property type="match status" value="1"/>
</dbReference>
<dbReference type="STRING" id="351605.Gura_0828"/>
<proteinExistence type="predicted"/>
<dbReference type="KEGG" id="gur:Gura_0828"/>
<keyword evidence="2" id="KW-1185">Reference proteome</keyword>
<dbReference type="InterPro" id="IPR038287">
    <property type="entry name" value="Cse2_sf"/>
</dbReference>
<dbReference type="RefSeq" id="WP_011937760.1">
    <property type="nucleotide sequence ID" value="NC_009483.1"/>
</dbReference>
<dbReference type="Pfam" id="PF09485">
    <property type="entry name" value="CRISPR_Cse2"/>
    <property type="match status" value="1"/>
</dbReference>
<evidence type="ECO:0000313" key="1">
    <source>
        <dbReference type="EMBL" id="ABQ25036.1"/>
    </source>
</evidence>
<dbReference type="InterPro" id="IPR013382">
    <property type="entry name" value="CRISPR-assoc_prot_Cse2"/>
</dbReference>
<dbReference type="OrthoDB" id="5396167at2"/>
<reference evidence="1 2" key="1">
    <citation type="submission" date="2007-05" db="EMBL/GenBank/DDBJ databases">
        <title>Complete sequence of Geobacter uraniireducens Rf4.</title>
        <authorList>
            <consortium name="US DOE Joint Genome Institute"/>
            <person name="Copeland A."/>
            <person name="Lucas S."/>
            <person name="Lapidus A."/>
            <person name="Barry K."/>
            <person name="Detter J.C."/>
            <person name="Glavina del Rio T."/>
            <person name="Hammon N."/>
            <person name="Israni S."/>
            <person name="Dalin E."/>
            <person name="Tice H."/>
            <person name="Pitluck S."/>
            <person name="Chertkov O."/>
            <person name="Brettin T."/>
            <person name="Bruce D."/>
            <person name="Han C."/>
            <person name="Schmutz J."/>
            <person name="Larimer F."/>
            <person name="Land M."/>
            <person name="Hauser L."/>
            <person name="Kyrpides N."/>
            <person name="Mikhailova N."/>
            <person name="Shelobolina E."/>
            <person name="Aklujkar M."/>
            <person name="Lovley D."/>
            <person name="Richardson P."/>
        </authorList>
    </citation>
    <scope>NUCLEOTIDE SEQUENCE [LARGE SCALE GENOMIC DNA]</scope>
    <source>
        <strain evidence="1 2">Rf4</strain>
    </source>
</reference>
<dbReference type="NCBIfam" id="TIGR02548">
    <property type="entry name" value="casB_cse2"/>
    <property type="match status" value="1"/>
</dbReference>
<dbReference type="AlphaFoldDB" id="A5GBL9"/>
<dbReference type="HOGENOM" id="CLU_1633038_0_0_7"/>